<dbReference type="SUPFAM" id="SSF55120">
    <property type="entry name" value="Pseudouridine synthase"/>
    <property type="match status" value="1"/>
</dbReference>
<accession>A0ABQ3DN08</accession>
<evidence type="ECO:0000313" key="9">
    <source>
        <dbReference type="EMBL" id="GHB08721.1"/>
    </source>
</evidence>
<evidence type="ECO:0000256" key="6">
    <source>
        <dbReference type="PROSITE-ProRule" id="PRU00182"/>
    </source>
</evidence>
<dbReference type="PROSITE" id="PS01149">
    <property type="entry name" value="PSI_RSU"/>
    <property type="match status" value="1"/>
</dbReference>
<evidence type="ECO:0000256" key="3">
    <source>
        <dbReference type="ARBA" id="ARBA00023235"/>
    </source>
</evidence>
<dbReference type="CDD" id="cd02553">
    <property type="entry name" value="PseudoU_synth_RsuA"/>
    <property type="match status" value="1"/>
</dbReference>
<comment type="similarity">
    <text evidence="1 7">Belongs to the pseudouridine synthase RsuA family.</text>
</comment>
<dbReference type="InterPro" id="IPR000748">
    <property type="entry name" value="PsdUridine_synth_RsuA/RluB/E/F"/>
</dbReference>
<dbReference type="PANTHER" id="PTHR47683">
    <property type="entry name" value="PSEUDOURIDINE SYNTHASE FAMILY PROTEIN-RELATED"/>
    <property type="match status" value="1"/>
</dbReference>
<sequence>MRLDRYLSEATELTRSQAKRVLRLEEVTVNGEPVKDGARQVSDEDDIRWQEEPITRVGWRYLMMHKPVGVECSLRPTHYPSVMELIEIPQRERLHPVGRLDVETSGLLLITDDGQWTHRVTSPNRACLKRYRATLEAPLSDNVARRLKKRFEAGIVLQGEEQATRPATFERLADHEVVIGVTEGRYHQVRRMTAAVGLSIVTLHRESIGALSLDADLEPGECRFLTAEEIASF</sequence>
<evidence type="ECO:0000256" key="2">
    <source>
        <dbReference type="ARBA" id="ARBA00022884"/>
    </source>
</evidence>
<evidence type="ECO:0000313" key="10">
    <source>
        <dbReference type="Proteomes" id="UP000646745"/>
    </source>
</evidence>
<dbReference type="PROSITE" id="PS50889">
    <property type="entry name" value="S4"/>
    <property type="match status" value="1"/>
</dbReference>
<dbReference type="Gene3D" id="3.30.70.580">
    <property type="entry name" value="Pseudouridine synthase I, catalytic domain, N-terminal subdomain"/>
    <property type="match status" value="1"/>
</dbReference>
<dbReference type="InterPro" id="IPR006145">
    <property type="entry name" value="PsdUridine_synth_RsuA/RluA"/>
</dbReference>
<evidence type="ECO:0000256" key="5">
    <source>
        <dbReference type="ARBA" id="ARBA00037590"/>
    </source>
</evidence>
<evidence type="ECO:0000256" key="7">
    <source>
        <dbReference type="RuleBase" id="RU003887"/>
    </source>
</evidence>
<proteinExistence type="inferred from homology"/>
<dbReference type="InterPro" id="IPR018496">
    <property type="entry name" value="PsdUridine_synth_RsuA/RluB_CS"/>
</dbReference>
<protein>
    <recommendedName>
        <fullName evidence="7">Pseudouridine synthase</fullName>
        <ecNumber evidence="7">5.4.99.-</ecNumber>
    </recommendedName>
</protein>
<dbReference type="InterPro" id="IPR042092">
    <property type="entry name" value="PsdUridine_s_RsuA/RluB/E/F_cat"/>
</dbReference>
<dbReference type="Pfam" id="PF01479">
    <property type="entry name" value="S4"/>
    <property type="match status" value="1"/>
</dbReference>
<dbReference type="Proteomes" id="UP000646745">
    <property type="component" value="Unassembled WGS sequence"/>
</dbReference>
<comment type="function">
    <text evidence="5">Responsible for synthesis of pseudouridine from uracil-516 in 16S ribosomal RNA.</text>
</comment>
<keyword evidence="10" id="KW-1185">Reference proteome</keyword>
<keyword evidence="2 6" id="KW-0694">RNA-binding</keyword>
<dbReference type="RefSeq" id="WP_189442800.1">
    <property type="nucleotide sequence ID" value="NZ_BMZI01000001.1"/>
</dbReference>
<dbReference type="NCBIfam" id="TIGR00093">
    <property type="entry name" value="pseudouridine synthase"/>
    <property type="match status" value="1"/>
</dbReference>
<comment type="caution">
    <text evidence="9">The sequence shown here is derived from an EMBL/GenBank/DDBJ whole genome shotgun (WGS) entry which is preliminary data.</text>
</comment>
<comment type="catalytic activity">
    <reaction evidence="4">
        <text>uridine(516) in 16S rRNA = pseudouridine(516) in 16S rRNA</text>
        <dbReference type="Rhea" id="RHEA:38867"/>
        <dbReference type="Rhea" id="RHEA-COMP:10089"/>
        <dbReference type="Rhea" id="RHEA-COMP:10090"/>
        <dbReference type="ChEBI" id="CHEBI:65314"/>
        <dbReference type="ChEBI" id="CHEBI:65315"/>
        <dbReference type="EC" id="5.4.99.19"/>
    </reaction>
</comment>
<evidence type="ECO:0000259" key="8">
    <source>
        <dbReference type="SMART" id="SM00363"/>
    </source>
</evidence>
<dbReference type="Gene3D" id="3.10.290.10">
    <property type="entry name" value="RNA-binding S4 domain"/>
    <property type="match status" value="1"/>
</dbReference>
<dbReference type="InterPro" id="IPR002942">
    <property type="entry name" value="S4_RNA-bd"/>
</dbReference>
<dbReference type="SUPFAM" id="SSF55174">
    <property type="entry name" value="Alpha-L RNA-binding motif"/>
    <property type="match status" value="1"/>
</dbReference>
<feature type="domain" description="RNA-binding S4" evidence="8">
    <location>
        <begin position="1"/>
        <end position="60"/>
    </location>
</feature>
<keyword evidence="3 7" id="KW-0413">Isomerase</keyword>
<dbReference type="InterPro" id="IPR020103">
    <property type="entry name" value="PsdUridine_synth_cat_dom_sf"/>
</dbReference>
<dbReference type="InterPro" id="IPR050343">
    <property type="entry name" value="RsuA_PseudoU_synthase"/>
</dbReference>
<reference evidence="10" key="1">
    <citation type="journal article" date="2019" name="Int. J. Syst. Evol. Microbiol.">
        <title>The Global Catalogue of Microorganisms (GCM) 10K type strain sequencing project: providing services to taxonomists for standard genome sequencing and annotation.</title>
        <authorList>
            <consortium name="The Broad Institute Genomics Platform"/>
            <consortium name="The Broad Institute Genome Sequencing Center for Infectious Disease"/>
            <person name="Wu L."/>
            <person name="Ma J."/>
        </authorList>
    </citation>
    <scope>NUCLEOTIDE SEQUENCE [LARGE SCALE GENOMIC DNA]</scope>
    <source>
        <strain evidence="10">KCTC 32998</strain>
    </source>
</reference>
<evidence type="ECO:0000256" key="4">
    <source>
        <dbReference type="ARBA" id="ARBA00036749"/>
    </source>
</evidence>
<gene>
    <name evidence="9" type="primary">rsuA</name>
    <name evidence="9" type="ORF">GCM10009038_02790</name>
</gene>
<organism evidence="9 10">
    <name type="scientific">Salinicola rhizosphaerae</name>
    <dbReference type="NCBI Taxonomy" id="1443141"/>
    <lineage>
        <taxon>Bacteria</taxon>
        <taxon>Pseudomonadati</taxon>
        <taxon>Pseudomonadota</taxon>
        <taxon>Gammaproteobacteria</taxon>
        <taxon>Oceanospirillales</taxon>
        <taxon>Halomonadaceae</taxon>
        <taxon>Salinicola</taxon>
    </lineage>
</organism>
<dbReference type="Gene3D" id="3.30.70.1560">
    <property type="entry name" value="Alpha-L RNA-binding motif"/>
    <property type="match status" value="1"/>
</dbReference>
<evidence type="ECO:0000256" key="1">
    <source>
        <dbReference type="ARBA" id="ARBA00008348"/>
    </source>
</evidence>
<dbReference type="EC" id="5.4.99.-" evidence="7"/>
<dbReference type="SMART" id="SM00363">
    <property type="entry name" value="S4"/>
    <property type="match status" value="1"/>
</dbReference>
<dbReference type="EMBL" id="BMZI01000001">
    <property type="protein sequence ID" value="GHB08721.1"/>
    <property type="molecule type" value="Genomic_DNA"/>
</dbReference>
<dbReference type="Pfam" id="PF00849">
    <property type="entry name" value="PseudoU_synth_2"/>
    <property type="match status" value="1"/>
</dbReference>
<dbReference type="InterPro" id="IPR020094">
    <property type="entry name" value="TruA/RsuA/RluB/E/F_N"/>
</dbReference>
<name>A0ABQ3DN08_9GAMM</name>
<dbReference type="CDD" id="cd00165">
    <property type="entry name" value="S4"/>
    <property type="match status" value="1"/>
</dbReference>
<dbReference type="PANTHER" id="PTHR47683:SF4">
    <property type="entry name" value="PSEUDOURIDINE SYNTHASE"/>
    <property type="match status" value="1"/>
</dbReference>
<dbReference type="InterPro" id="IPR036986">
    <property type="entry name" value="S4_RNA-bd_sf"/>
</dbReference>